<evidence type="ECO:0000313" key="3">
    <source>
        <dbReference type="EMBL" id="VDM67457.1"/>
    </source>
</evidence>
<gene>
    <name evidence="3" type="ORF">SVUK_LOCUS2455</name>
</gene>
<evidence type="ECO:0000256" key="2">
    <source>
        <dbReference type="SAM" id="MobiDB-lite"/>
    </source>
</evidence>
<evidence type="ECO:0000256" key="1">
    <source>
        <dbReference type="SAM" id="Coils"/>
    </source>
</evidence>
<dbReference type="AlphaFoldDB" id="A0A3P7IT43"/>
<keyword evidence="1" id="KW-0175">Coiled coil</keyword>
<protein>
    <submittedName>
        <fullName evidence="3">Uncharacterized protein</fullName>
    </submittedName>
</protein>
<keyword evidence="4" id="KW-1185">Reference proteome</keyword>
<feature type="region of interest" description="Disordered" evidence="2">
    <location>
        <begin position="52"/>
        <end position="79"/>
    </location>
</feature>
<accession>A0A3P7IT43</accession>
<sequence>MQDAIKIHYRCMHLFNLPKVICDPFRRQYDYNRCIKFLFDCELISEWGSEEELTGKSLEGKAEGGEEEQKTIKTLKPTPEDEKLAAKIAEEEKELENLLREKDKEGKKPEVIAPPTIAENVTSAVPVVPQTSQKSELELLPSATITGNEPSVVPAILNTPKKTELGPVPTPTIANNITSVVLPAIVNIPQVENKLVAPPKIAETVTSIVPVVTNSSQTPIATEKTKKETPLASSHPFSAVKLSVIKS</sequence>
<dbReference type="Proteomes" id="UP000270094">
    <property type="component" value="Unassembled WGS sequence"/>
</dbReference>
<dbReference type="OrthoDB" id="5870303at2759"/>
<proteinExistence type="predicted"/>
<feature type="compositionally biased region" description="Basic and acidic residues" evidence="2">
    <location>
        <begin position="58"/>
        <end position="71"/>
    </location>
</feature>
<feature type="coiled-coil region" evidence="1">
    <location>
        <begin position="81"/>
        <end position="108"/>
    </location>
</feature>
<reference evidence="3 4" key="1">
    <citation type="submission" date="2018-11" db="EMBL/GenBank/DDBJ databases">
        <authorList>
            <consortium name="Pathogen Informatics"/>
        </authorList>
    </citation>
    <scope>NUCLEOTIDE SEQUENCE [LARGE SCALE GENOMIC DNA]</scope>
</reference>
<evidence type="ECO:0000313" key="4">
    <source>
        <dbReference type="Proteomes" id="UP000270094"/>
    </source>
</evidence>
<dbReference type="EMBL" id="UYYB01005563">
    <property type="protein sequence ID" value="VDM67457.1"/>
    <property type="molecule type" value="Genomic_DNA"/>
</dbReference>
<organism evidence="3 4">
    <name type="scientific">Strongylus vulgaris</name>
    <name type="common">Blood worm</name>
    <dbReference type="NCBI Taxonomy" id="40348"/>
    <lineage>
        <taxon>Eukaryota</taxon>
        <taxon>Metazoa</taxon>
        <taxon>Ecdysozoa</taxon>
        <taxon>Nematoda</taxon>
        <taxon>Chromadorea</taxon>
        <taxon>Rhabditida</taxon>
        <taxon>Rhabditina</taxon>
        <taxon>Rhabditomorpha</taxon>
        <taxon>Strongyloidea</taxon>
        <taxon>Strongylidae</taxon>
        <taxon>Strongylus</taxon>
    </lineage>
</organism>
<name>A0A3P7IT43_STRVU</name>